<dbReference type="GO" id="GO:0051920">
    <property type="term" value="F:peroxiredoxin activity"/>
    <property type="evidence" value="ECO:0007669"/>
    <property type="project" value="InterPro"/>
</dbReference>
<evidence type="ECO:0000259" key="1">
    <source>
        <dbReference type="Pfam" id="PF02627"/>
    </source>
</evidence>
<dbReference type="InterPro" id="IPR029032">
    <property type="entry name" value="AhpD-like"/>
</dbReference>
<dbReference type="OrthoDB" id="9806086at2"/>
<dbReference type="PANTHER" id="PTHR33930:SF8">
    <property type="entry name" value="4-CARBOXYMUCONOLACTONE DECARBOXYLASE"/>
    <property type="match status" value="1"/>
</dbReference>
<keyword evidence="3" id="KW-1185">Reference proteome</keyword>
<dbReference type="Pfam" id="PF02627">
    <property type="entry name" value="CMD"/>
    <property type="match status" value="2"/>
</dbReference>
<protein>
    <recommendedName>
        <fullName evidence="1">Carboxymuconolactone decarboxylase-like domain-containing protein</fullName>
    </recommendedName>
</protein>
<dbReference type="InterPro" id="IPR004675">
    <property type="entry name" value="AhpD_core"/>
</dbReference>
<proteinExistence type="predicted"/>
<feature type="domain" description="Carboxymuconolactone decarboxylase-like" evidence="1">
    <location>
        <begin position="135"/>
        <end position="211"/>
    </location>
</feature>
<dbReference type="NCBIfam" id="TIGR00778">
    <property type="entry name" value="ahpD_dom"/>
    <property type="match status" value="2"/>
</dbReference>
<organism evidence="2 3">
    <name type="scientific">Metabacillus indicus</name>
    <name type="common">Bacillus indicus</name>
    <dbReference type="NCBI Taxonomy" id="246786"/>
    <lineage>
        <taxon>Bacteria</taxon>
        <taxon>Bacillati</taxon>
        <taxon>Bacillota</taxon>
        <taxon>Bacilli</taxon>
        <taxon>Bacillales</taxon>
        <taxon>Bacillaceae</taxon>
        <taxon>Metabacillus</taxon>
    </lineage>
</organism>
<dbReference type="AlphaFoldDB" id="A0A084H2Z7"/>
<dbReference type="Gene3D" id="1.20.1290.10">
    <property type="entry name" value="AhpD-like"/>
    <property type="match status" value="2"/>
</dbReference>
<dbReference type="PANTHER" id="PTHR33930">
    <property type="entry name" value="ALKYL HYDROPEROXIDE REDUCTASE AHPD"/>
    <property type="match status" value="1"/>
</dbReference>
<dbReference type="EMBL" id="JNVC02000001">
    <property type="protein sequence ID" value="KEZ53959.1"/>
    <property type="molecule type" value="Genomic_DNA"/>
</dbReference>
<dbReference type="STRING" id="246786.GS18_0203245"/>
<dbReference type="RefSeq" id="WP_029565479.1">
    <property type="nucleotide sequence ID" value="NZ_JNVC02000001.1"/>
</dbReference>
<reference evidence="2 3" key="1">
    <citation type="journal article" date="2005" name="Int. J. Syst. Evol. Microbiol.">
        <title>Bacillus cibi sp. nov., isolated from jeotgal, a traditional Korean fermented seafood.</title>
        <authorList>
            <person name="Yoon J.H."/>
            <person name="Lee C.H."/>
            <person name="Oh T.K."/>
        </authorList>
    </citation>
    <scope>NUCLEOTIDE SEQUENCE [LARGE SCALE GENOMIC DNA]</scope>
    <source>
        <strain evidence="2 3">DSM 16189</strain>
    </source>
</reference>
<dbReference type="InterPro" id="IPR003779">
    <property type="entry name" value="CMD-like"/>
</dbReference>
<evidence type="ECO:0000313" key="3">
    <source>
        <dbReference type="Proteomes" id="UP000028549"/>
    </source>
</evidence>
<dbReference type="Proteomes" id="UP000028549">
    <property type="component" value="Unassembled WGS sequence"/>
</dbReference>
<feature type="domain" description="Carboxymuconolactone decarboxylase-like" evidence="1">
    <location>
        <begin position="20"/>
        <end position="96"/>
    </location>
</feature>
<gene>
    <name evidence="2" type="ORF">GS18_0203245</name>
</gene>
<accession>A0A084H2Z7</accession>
<comment type="caution">
    <text evidence="2">The sequence shown here is derived from an EMBL/GenBank/DDBJ whole genome shotgun (WGS) entry which is preliminary data.</text>
</comment>
<name>A0A084H2Z7_METID</name>
<dbReference type="SUPFAM" id="SSF69118">
    <property type="entry name" value="AhpD-like"/>
    <property type="match status" value="2"/>
</dbReference>
<evidence type="ECO:0000313" key="2">
    <source>
        <dbReference type="EMBL" id="KEZ53959.1"/>
    </source>
</evidence>
<sequence length="223" mass="23971">MGFYSPENIQLMKRFPDLAPELYQSYIAFSKAVLSDGHLTKKDKEIIAVAVSHATECPYCIDFHTKKAKKEGASAEELFEAVMVAAAIEAGGAYAHRMQMHRAYDGNAADAFYKSSDLADLKTMSDLTPEISASAHAFFSKAMAAGKLSAKQKQLIAVAVAHKSECPYCIASHTAGAKQEGCSKEELAEAAMTAALLRSGGVVTHAVNMLKSFEGENEKSSHN</sequence>